<evidence type="ECO:0000259" key="2">
    <source>
        <dbReference type="Pfam" id="PF01050"/>
    </source>
</evidence>
<dbReference type="Pfam" id="PF01050">
    <property type="entry name" value="MannoseP_isomer"/>
    <property type="match status" value="1"/>
</dbReference>
<comment type="caution">
    <text evidence="3">The sequence shown here is derived from an EMBL/GenBank/DDBJ whole genome shotgun (WGS) entry which is preliminary data.</text>
</comment>
<accession>A0A559JN12</accession>
<dbReference type="EMBL" id="VNJJ01000004">
    <property type="protein sequence ID" value="TVY01248.1"/>
    <property type="molecule type" value="Genomic_DNA"/>
</dbReference>
<name>A0A559JN12_9BACL</name>
<dbReference type="GO" id="GO:0009298">
    <property type="term" value="P:GDP-mannose biosynthetic process"/>
    <property type="evidence" value="ECO:0007669"/>
    <property type="project" value="TreeGrafter"/>
</dbReference>
<dbReference type="Gene3D" id="3.90.550.10">
    <property type="entry name" value="Spore Coat Polysaccharide Biosynthesis Protein SpsA, Chain A"/>
    <property type="match status" value="1"/>
</dbReference>
<dbReference type="RefSeq" id="WP_144700391.1">
    <property type="nucleotide sequence ID" value="NZ_VNJJ01000004.1"/>
</dbReference>
<dbReference type="OrthoDB" id="9806359at2"/>
<protein>
    <submittedName>
        <fullName evidence="3">Cupin domain-containing protein</fullName>
    </submittedName>
</protein>
<evidence type="ECO:0000313" key="3">
    <source>
        <dbReference type="EMBL" id="TVY01248.1"/>
    </source>
</evidence>
<dbReference type="InterPro" id="IPR014710">
    <property type="entry name" value="RmlC-like_jellyroll"/>
</dbReference>
<dbReference type="CDD" id="cd02213">
    <property type="entry name" value="cupin_PMI_typeII_C"/>
    <property type="match status" value="1"/>
</dbReference>
<feature type="domain" description="Mannose-6-phosphate isomerase type II C-terminal" evidence="2">
    <location>
        <begin position="339"/>
        <end position="443"/>
    </location>
</feature>
<dbReference type="PANTHER" id="PTHR46390">
    <property type="entry name" value="MANNOSE-1-PHOSPHATE GUANYLYLTRANSFERASE"/>
    <property type="match status" value="1"/>
</dbReference>
<dbReference type="GO" id="GO:0004475">
    <property type="term" value="F:mannose-1-phosphate guanylyltransferase (GTP) activity"/>
    <property type="evidence" value="ECO:0007669"/>
    <property type="project" value="TreeGrafter"/>
</dbReference>
<dbReference type="Gene3D" id="2.60.120.10">
    <property type="entry name" value="Jelly Rolls"/>
    <property type="match status" value="1"/>
</dbReference>
<sequence>MKIVLLSGGSGKRLWPLSNDSRSKQFLKVLSNSAGERESMLQRVWRQLAGAGLREHTYIATGRSQVETIHGQLGSEAEIIVEPTRRDTFPAIALAVAYLYSVQGVGLNETVVVMPVDPYVDESFFHKIKELERVLDESGADLALMGVKPSHPSEKYGYIVPDRDGLDGASFVGVHSFKEKPREEEAALLIEQAALWNCGVFAFKLDFLINILISYNFPIQFDEMSKQYGKLPKTSFDYEIVEKSNRIVALPYAGSWKDLGTWNTLTEEIATPLIGKGIIAGESQDTHVINELEIPITLLNLSGVVVAASPDGILVSDKAASPMIKDVMKHSEQRPMYEERRWGRYRVLDYMKYPNGKEVLTKRIRVVPGRNLSYQYHQLRDEVWTIVSGRGVMALDGRRLAVEAGDVVVIAKDSRHSLMAETEMDIIEVQTGTELVEEDIVRLAFDWDEIMEICRKSSGGAIASF</sequence>
<organism evidence="3 4">
    <name type="scientific">Cohnella terricola</name>
    <dbReference type="NCBI Taxonomy" id="1289167"/>
    <lineage>
        <taxon>Bacteria</taxon>
        <taxon>Bacillati</taxon>
        <taxon>Bacillota</taxon>
        <taxon>Bacilli</taxon>
        <taxon>Bacillales</taxon>
        <taxon>Paenibacillaceae</taxon>
        <taxon>Cohnella</taxon>
    </lineage>
</organism>
<dbReference type="InterPro" id="IPR011051">
    <property type="entry name" value="RmlC_Cupin_sf"/>
</dbReference>
<dbReference type="InterPro" id="IPR029044">
    <property type="entry name" value="Nucleotide-diphossugar_trans"/>
</dbReference>
<dbReference type="SUPFAM" id="SSF51182">
    <property type="entry name" value="RmlC-like cupins"/>
    <property type="match status" value="1"/>
</dbReference>
<dbReference type="AlphaFoldDB" id="A0A559JN12"/>
<keyword evidence="4" id="KW-1185">Reference proteome</keyword>
<reference evidence="3 4" key="1">
    <citation type="submission" date="2019-07" db="EMBL/GenBank/DDBJ databases">
        <authorList>
            <person name="Kim J."/>
        </authorList>
    </citation>
    <scope>NUCLEOTIDE SEQUENCE [LARGE SCALE GENOMIC DNA]</scope>
    <source>
        <strain evidence="3 4">G13</strain>
    </source>
</reference>
<dbReference type="SUPFAM" id="SSF53448">
    <property type="entry name" value="Nucleotide-diphospho-sugar transferases"/>
    <property type="match status" value="1"/>
</dbReference>
<dbReference type="Pfam" id="PF00483">
    <property type="entry name" value="NTP_transferase"/>
    <property type="match status" value="1"/>
</dbReference>
<dbReference type="InterPro" id="IPR001538">
    <property type="entry name" value="Man6P_isomerase-2_C"/>
</dbReference>
<evidence type="ECO:0000313" key="4">
    <source>
        <dbReference type="Proteomes" id="UP000316330"/>
    </source>
</evidence>
<dbReference type="InterPro" id="IPR051161">
    <property type="entry name" value="Mannose-6P_isomerase_type2"/>
</dbReference>
<dbReference type="PANTHER" id="PTHR46390:SF1">
    <property type="entry name" value="MANNOSE-1-PHOSPHATE GUANYLYLTRANSFERASE"/>
    <property type="match status" value="1"/>
</dbReference>
<dbReference type="Proteomes" id="UP000316330">
    <property type="component" value="Unassembled WGS sequence"/>
</dbReference>
<feature type="domain" description="Nucleotidyl transferase" evidence="1">
    <location>
        <begin position="3"/>
        <end position="268"/>
    </location>
</feature>
<evidence type="ECO:0000259" key="1">
    <source>
        <dbReference type="Pfam" id="PF00483"/>
    </source>
</evidence>
<dbReference type="GO" id="GO:0005976">
    <property type="term" value="P:polysaccharide metabolic process"/>
    <property type="evidence" value="ECO:0007669"/>
    <property type="project" value="InterPro"/>
</dbReference>
<dbReference type="InterPro" id="IPR005835">
    <property type="entry name" value="NTP_transferase_dom"/>
</dbReference>
<gene>
    <name evidence="3" type="ORF">FPZ45_08860</name>
</gene>
<proteinExistence type="predicted"/>